<keyword evidence="4 6" id="KW-0472">Membrane</keyword>
<dbReference type="PANTHER" id="PTHR10806">
    <property type="entry name" value="SIGNAL PEPTIDASE COMPLEX CATALYTIC SUBUNIT SEC11"/>
    <property type="match status" value="1"/>
</dbReference>
<proteinExistence type="predicted"/>
<feature type="compositionally biased region" description="Low complexity" evidence="5">
    <location>
        <begin position="1"/>
        <end position="34"/>
    </location>
</feature>
<dbReference type="PANTHER" id="PTHR10806:SF6">
    <property type="entry name" value="SIGNAL PEPTIDASE COMPLEX CATALYTIC SUBUNIT SEC11"/>
    <property type="match status" value="1"/>
</dbReference>
<evidence type="ECO:0000256" key="1">
    <source>
        <dbReference type="ARBA" id="ARBA00004370"/>
    </source>
</evidence>
<dbReference type="InterPro" id="IPR036286">
    <property type="entry name" value="LexA/Signal_pep-like_sf"/>
</dbReference>
<keyword evidence="8" id="KW-1185">Reference proteome</keyword>
<evidence type="ECO:0000256" key="5">
    <source>
        <dbReference type="SAM" id="MobiDB-lite"/>
    </source>
</evidence>
<protein>
    <submittedName>
        <fullName evidence="7">Signal peptidase, endoplasmic reticulum-type</fullName>
    </submittedName>
</protein>
<dbReference type="Proteomes" id="UP000199126">
    <property type="component" value="Unassembled WGS sequence"/>
</dbReference>
<feature type="region of interest" description="Disordered" evidence="5">
    <location>
        <begin position="279"/>
        <end position="316"/>
    </location>
</feature>
<comment type="subcellular location">
    <subcellularLocation>
        <location evidence="1">Membrane</location>
    </subcellularLocation>
</comment>
<dbReference type="GO" id="GO:0016020">
    <property type="term" value="C:membrane"/>
    <property type="evidence" value="ECO:0007669"/>
    <property type="project" value="UniProtKB-SubCell"/>
</dbReference>
<evidence type="ECO:0000256" key="2">
    <source>
        <dbReference type="ARBA" id="ARBA00022692"/>
    </source>
</evidence>
<organism evidence="7 8">
    <name type="scientific">Halogranum amylolyticum</name>
    <dbReference type="NCBI Taxonomy" id="660520"/>
    <lineage>
        <taxon>Archaea</taxon>
        <taxon>Methanobacteriati</taxon>
        <taxon>Methanobacteriota</taxon>
        <taxon>Stenosarchaea group</taxon>
        <taxon>Halobacteria</taxon>
        <taxon>Halobacteriales</taxon>
        <taxon>Haloferacaceae</taxon>
    </lineage>
</organism>
<evidence type="ECO:0000313" key="8">
    <source>
        <dbReference type="Proteomes" id="UP000199126"/>
    </source>
</evidence>
<dbReference type="EMBL" id="FODV01000003">
    <property type="protein sequence ID" value="SEO60287.1"/>
    <property type="molecule type" value="Genomic_DNA"/>
</dbReference>
<reference evidence="8" key="1">
    <citation type="submission" date="2016-10" db="EMBL/GenBank/DDBJ databases">
        <authorList>
            <person name="Varghese N."/>
            <person name="Submissions S."/>
        </authorList>
    </citation>
    <scope>NUCLEOTIDE SEQUENCE [LARGE SCALE GENOMIC DNA]</scope>
    <source>
        <strain evidence="8">CGMCC 1.10121</strain>
    </source>
</reference>
<evidence type="ECO:0000256" key="6">
    <source>
        <dbReference type="SAM" id="Phobius"/>
    </source>
</evidence>
<dbReference type="GO" id="GO:0004252">
    <property type="term" value="F:serine-type endopeptidase activity"/>
    <property type="evidence" value="ECO:0007669"/>
    <property type="project" value="InterPro"/>
</dbReference>
<dbReference type="CDD" id="cd06530">
    <property type="entry name" value="S26_SPase_I"/>
    <property type="match status" value="1"/>
</dbReference>
<feature type="transmembrane region" description="Helical" evidence="6">
    <location>
        <begin position="67"/>
        <end position="88"/>
    </location>
</feature>
<dbReference type="AlphaFoldDB" id="A0A1H8R1X3"/>
<feature type="region of interest" description="Disordered" evidence="5">
    <location>
        <begin position="1"/>
        <end position="46"/>
    </location>
</feature>
<dbReference type="SUPFAM" id="SSF51306">
    <property type="entry name" value="LexA/Signal peptidase"/>
    <property type="match status" value="1"/>
</dbReference>
<accession>A0A1H8R1X3</accession>
<dbReference type="InterPro" id="IPR001733">
    <property type="entry name" value="Peptidase_S26B"/>
</dbReference>
<dbReference type="GO" id="GO:0006465">
    <property type="term" value="P:signal peptide processing"/>
    <property type="evidence" value="ECO:0007669"/>
    <property type="project" value="InterPro"/>
</dbReference>
<evidence type="ECO:0000313" key="7">
    <source>
        <dbReference type="EMBL" id="SEO60287.1"/>
    </source>
</evidence>
<keyword evidence="3 6" id="KW-1133">Transmembrane helix</keyword>
<evidence type="ECO:0000256" key="3">
    <source>
        <dbReference type="ARBA" id="ARBA00022989"/>
    </source>
</evidence>
<keyword evidence="2 6" id="KW-0812">Transmembrane</keyword>
<name>A0A1H8R1X3_9EURY</name>
<dbReference type="InterPro" id="IPR019533">
    <property type="entry name" value="Peptidase_S26"/>
</dbReference>
<gene>
    <name evidence="7" type="ORF">SAMN04487948_103440</name>
</gene>
<evidence type="ECO:0000256" key="4">
    <source>
        <dbReference type="ARBA" id="ARBA00023136"/>
    </source>
</evidence>
<sequence length="316" mass="33173">MSSGDSRPPSDDSSGSSGASGSADSAESIGSSDAPGPSHTLGSETEESLLTRFRTAQTGPLMYLREMLTSVLAVVAIGLLLFTVSGVWPPMVAVESGSMEPHMEKGDLIFITEPGRFAPDAAQGDTGVVTYEAGQESDYRSFGSYGSVLIYDNPDSFGPPIIHRARFWVDDGENWYDEANPEYMRADSCEELRYCPAPHAGFITKGDNNAEYDQANGIAPPVREEWVQGVARVRIPYLGWVRLGFSGAAFATPAETGVAQVEIVSTAVSPAEFVASDPVTTDAAVEGPPPANTAPTVGERAAKPFGSTGVATPPAA</sequence>